<feature type="compositionally biased region" description="Basic and acidic residues" evidence="1">
    <location>
        <begin position="167"/>
        <end position="183"/>
    </location>
</feature>
<proteinExistence type="predicted"/>
<sequence>MHHRQCLLFQNCTFTVLITSLPWRQDVIRGHGLSFSAACAQLLPVATGCWQLCRPDVSRSRVSLVVEQTVDDFRRKRGRGQPRQAFVTVDDLKTPSTDEIAIPTGTKRTGWGSEAPAAKKAQIAEVLATTSVQEGVSNAEAEAILASKRMSDRGRRQRKAVRGGFKRAYDKRESDKRDEDSHRVGFRVSKHKSRSRKACAK</sequence>
<feature type="compositionally biased region" description="Basic residues" evidence="1">
    <location>
        <begin position="184"/>
        <end position="201"/>
    </location>
</feature>
<dbReference type="AlphaFoldDB" id="A0A5K3FNS6"/>
<protein>
    <submittedName>
        <fullName evidence="2">NOB1_Zn_bind domain-containing protein</fullName>
    </submittedName>
</protein>
<evidence type="ECO:0000313" key="2">
    <source>
        <dbReference type="WBParaSite" id="MCU_008796-RA"/>
    </source>
</evidence>
<feature type="compositionally biased region" description="Basic residues" evidence="1">
    <location>
        <begin position="155"/>
        <end position="165"/>
    </location>
</feature>
<reference evidence="2" key="1">
    <citation type="submission" date="2019-11" db="UniProtKB">
        <authorList>
            <consortium name="WormBaseParasite"/>
        </authorList>
    </citation>
    <scope>IDENTIFICATION</scope>
</reference>
<organism evidence="2">
    <name type="scientific">Mesocestoides corti</name>
    <name type="common">Flatworm</name>
    <dbReference type="NCBI Taxonomy" id="53468"/>
    <lineage>
        <taxon>Eukaryota</taxon>
        <taxon>Metazoa</taxon>
        <taxon>Spiralia</taxon>
        <taxon>Lophotrochozoa</taxon>
        <taxon>Platyhelminthes</taxon>
        <taxon>Cestoda</taxon>
        <taxon>Eucestoda</taxon>
        <taxon>Cyclophyllidea</taxon>
        <taxon>Mesocestoididae</taxon>
        <taxon>Mesocestoides</taxon>
    </lineage>
</organism>
<name>A0A5K3FNS6_MESCO</name>
<evidence type="ECO:0000256" key="1">
    <source>
        <dbReference type="SAM" id="MobiDB-lite"/>
    </source>
</evidence>
<accession>A0A5K3FNS6</accession>
<dbReference type="WBParaSite" id="MCU_008796-RA">
    <property type="protein sequence ID" value="MCU_008796-RA"/>
    <property type="gene ID" value="MCU_008796"/>
</dbReference>
<feature type="region of interest" description="Disordered" evidence="1">
    <location>
        <begin position="149"/>
        <end position="201"/>
    </location>
</feature>